<keyword evidence="5" id="KW-1185">Reference proteome</keyword>
<feature type="compositionally biased region" description="Pro residues" evidence="2">
    <location>
        <begin position="416"/>
        <end position="430"/>
    </location>
</feature>
<evidence type="ECO:0000313" key="4">
    <source>
        <dbReference type="EMBL" id="KAF0739101.1"/>
    </source>
</evidence>
<dbReference type="AlphaFoldDB" id="A0A6G0XFY2"/>
<reference evidence="4 5" key="1">
    <citation type="submission" date="2019-07" db="EMBL/GenBank/DDBJ databases">
        <title>Genomics analysis of Aphanomyces spp. identifies a new class of oomycete effector associated with host adaptation.</title>
        <authorList>
            <person name="Gaulin E."/>
        </authorList>
    </citation>
    <scope>NUCLEOTIDE SEQUENCE [LARGE SCALE GENOMIC DNA]</scope>
    <source>
        <strain evidence="4 5">ATCC 201684</strain>
    </source>
</reference>
<dbReference type="GO" id="GO:0072344">
    <property type="term" value="P:rescue of stalled ribosome"/>
    <property type="evidence" value="ECO:0007669"/>
    <property type="project" value="InterPro"/>
</dbReference>
<organism evidence="4 5">
    <name type="scientific">Aphanomyces euteiches</name>
    <dbReference type="NCBI Taxonomy" id="100861"/>
    <lineage>
        <taxon>Eukaryota</taxon>
        <taxon>Sar</taxon>
        <taxon>Stramenopiles</taxon>
        <taxon>Oomycota</taxon>
        <taxon>Saprolegniomycetes</taxon>
        <taxon>Saprolegniales</taxon>
        <taxon>Verrucalvaceae</taxon>
        <taxon>Aphanomyces</taxon>
    </lineage>
</organism>
<sequence length="792" mass="86913">MARGRRASSASNTCLVCCLSIDNKTRFQTVGPCNHVGCCSVCALRMRQLLKSKHCIMCKTEMERVICITDESQTFESFQDWGDNIGPTHAYDEASGMYFVKENYKAVQAMRNLTCGARNCPDKSSFPNIKALKQHLNQKHGLAFCDICLEHKHVFLQEQELYTAGGLKKHKTQGNPEEGFNGHPKCDFCQNRFYGNNELHEHLRKNHFECEICLHAYGIENRYYKDYHDMENHFRSEHFLCEEPECLAAKFVVFKNHIEFQAHLTRNHPHVRVCRKIDVHFSIRRADNDGRDAYASEDFSMPMQPSDANVITVADFPALVGSNDTPTYTPWENQSIRMPKREDFPELAPSSAAPSTSAYRNAIAPQPTFAMRAHMAGGDPWEYPEMQQAAEVLGANNPFLRLVKPSKKKKNKNASPSPPPPDVSDSPPSPVVVDEEEEKPAPKSESVVESIQAALGSEAKYIQFREVCKKFRQKEIPAVSFYSLARAMFRPNDLIQLFPKLMSLLPDEGQVNEVMALHNSSKTKASKDTKPKKRQPKSASESPAPTVSTPAPVPSPAPTVPAKQAPTKSPVSAPTAAAVVAAPKRVPSPAPSVNTAQEQWPAPAPAPQPAAAAPKPKTRQAPALAVSGWSNALKEAGAIPTYTKKGNMNVVLNNKDKEAFNARAKNKQAPNNVVGWSSAASWSEPVSAPIVSHGLTPETSKIQVVSSDTVLGGFQAIALQAAGKPPSRTRDEFPDLPKAGPPLGMQHVVVEKKNNPLAAWGGDTASSAPAETKPKKNKKGKMSLAEFAMRSG</sequence>
<keyword evidence="1" id="KW-0863">Zinc-finger</keyword>
<dbReference type="SMART" id="SM00355">
    <property type="entry name" value="ZnF_C2H2"/>
    <property type="match status" value="4"/>
</dbReference>
<feature type="domain" description="RING-type" evidence="3">
    <location>
        <begin position="14"/>
        <end position="59"/>
    </location>
</feature>
<dbReference type="EMBL" id="VJMJ01000067">
    <property type="protein sequence ID" value="KAF0739101.1"/>
    <property type="molecule type" value="Genomic_DNA"/>
</dbReference>
<dbReference type="InterPro" id="IPR057634">
    <property type="entry name" value="PAH_ZNF598/HEL2"/>
</dbReference>
<dbReference type="GO" id="GO:0043022">
    <property type="term" value="F:ribosome binding"/>
    <property type="evidence" value="ECO:0007669"/>
    <property type="project" value="TreeGrafter"/>
</dbReference>
<proteinExistence type="predicted"/>
<keyword evidence="1" id="KW-0862">Zinc</keyword>
<dbReference type="InterPro" id="IPR013087">
    <property type="entry name" value="Znf_C2H2_type"/>
</dbReference>
<dbReference type="PANTHER" id="PTHR22938">
    <property type="entry name" value="ZINC FINGER PROTEIN 598"/>
    <property type="match status" value="1"/>
</dbReference>
<dbReference type="Pfam" id="PF23230">
    <property type="entry name" value="zf-C2H2_13"/>
    <property type="match status" value="1"/>
</dbReference>
<dbReference type="Proteomes" id="UP000481153">
    <property type="component" value="Unassembled WGS sequence"/>
</dbReference>
<dbReference type="PANTHER" id="PTHR22938:SF0">
    <property type="entry name" value="E3 UBIQUITIN-PROTEIN LIGASE ZNF598"/>
    <property type="match status" value="1"/>
</dbReference>
<dbReference type="PROSITE" id="PS50089">
    <property type="entry name" value="ZF_RING_2"/>
    <property type="match status" value="1"/>
</dbReference>
<dbReference type="InterPro" id="IPR056437">
    <property type="entry name" value="Znf-C2H2_ZNF598/HEL2"/>
</dbReference>
<feature type="region of interest" description="Disordered" evidence="2">
    <location>
        <begin position="758"/>
        <end position="792"/>
    </location>
</feature>
<name>A0A6G0XFY2_9STRA</name>
<evidence type="ECO:0000313" key="5">
    <source>
        <dbReference type="Proteomes" id="UP000481153"/>
    </source>
</evidence>
<dbReference type="InterPro" id="IPR001841">
    <property type="entry name" value="Znf_RING"/>
</dbReference>
<dbReference type="GO" id="GO:0016567">
    <property type="term" value="P:protein ubiquitination"/>
    <property type="evidence" value="ECO:0007669"/>
    <property type="project" value="TreeGrafter"/>
</dbReference>
<accession>A0A6G0XFY2</accession>
<comment type="caution">
    <text evidence="4">The sequence shown here is derived from an EMBL/GenBank/DDBJ whole genome shotgun (WGS) entry which is preliminary data.</text>
</comment>
<dbReference type="GO" id="GO:0008270">
    <property type="term" value="F:zinc ion binding"/>
    <property type="evidence" value="ECO:0007669"/>
    <property type="project" value="UniProtKB-KW"/>
</dbReference>
<feature type="compositionally biased region" description="Low complexity" evidence="2">
    <location>
        <begin position="609"/>
        <end position="622"/>
    </location>
</feature>
<protein>
    <recommendedName>
        <fullName evidence="3">RING-type domain-containing protein</fullName>
    </recommendedName>
</protein>
<dbReference type="VEuPathDB" id="FungiDB:AeMF1_015995"/>
<gene>
    <name evidence="4" type="ORF">Ae201684_005280</name>
</gene>
<evidence type="ECO:0000256" key="2">
    <source>
        <dbReference type="SAM" id="MobiDB-lite"/>
    </source>
</evidence>
<dbReference type="InterPro" id="IPR044288">
    <property type="entry name" value="ZNF598/HEL2"/>
</dbReference>
<evidence type="ECO:0000259" key="3">
    <source>
        <dbReference type="PROSITE" id="PS50089"/>
    </source>
</evidence>
<dbReference type="Pfam" id="PF25447">
    <property type="entry name" value="RING_ZNF598"/>
    <property type="match status" value="1"/>
</dbReference>
<feature type="compositionally biased region" description="Low complexity" evidence="2">
    <location>
        <begin position="560"/>
        <end position="601"/>
    </location>
</feature>
<dbReference type="PROSITE" id="PS00028">
    <property type="entry name" value="ZINC_FINGER_C2H2_1"/>
    <property type="match status" value="1"/>
</dbReference>
<dbReference type="Pfam" id="PF23202">
    <property type="entry name" value="PAH_ZNF598"/>
    <property type="match status" value="1"/>
</dbReference>
<feature type="region of interest" description="Disordered" evidence="2">
    <location>
        <begin position="405"/>
        <end position="446"/>
    </location>
</feature>
<feature type="region of interest" description="Disordered" evidence="2">
    <location>
        <begin position="519"/>
        <end position="622"/>
    </location>
</feature>
<evidence type="ECO:0000256" key="1">
    <source>
        <dbReference type="PROSITE-ProRule" id="PRU00175"/>
    </source>
</evidence>
<feature type="compositionally biased region" description="Low complexity" evidence="2">
    <location>
        <begin position="538"/>
        <end position="550"/>
    </location>
</feature>
<dbReference type="GO" id="GO:0061630">
    <property type="term" value="F:ubiquitin protein ligase activity"/>
    <property type="evidence" value="ECO:0007669"/>
    <property type="project" value="InterPro"/>
</dbReference>
<keyword evidence="1" id="KW-0479">Metal-binding</keyword>
<feature type="region of interest" description="Disordered" evidence="2">
    <location>
        <begin position="721"/>
        <end position="743"/>
    </location>
</feature>